<dbReference type="EMBL" id="DXEX01000204">
    <property type="protein sequence ID" value="HIX59950.1"/>
    <property type="molecule type" value="Genomic_DNA"/>
</dbReference>
<reference evidence="2" key="1">
    <citation type="journal article" date="2021" name="PeerJ">
        <title>Extensive microbial diversity within the chicken gut microbiome revealed by metagenomics and culture.</title>
        <authorList>
            <person name="Gilroy R."/>
            <person name="Ravi A."/>
            <person name="Getino M."/>
            <person name="Pursley I."/>
            <person name="Horton D.L."/>
            <person name="Alikhan N.F."/>
            <person name="Baker D."/>
            <person name="Gharbi K."/>
            <person name="Hall N."/>
            <person name="Watson M."/>
            <person name="Adriaenssens E.M."/>
            <person name="Foster-Nyarko E."/>
            <person name="Jarju S."/>
            <person name="Secka A."/>
            <person name="Antonio M."/>
            <person name="Oren A."/>
            <person name="Chaudhuri R.R."/>
            <person name="La Ragione R."/>
            <person name="Hildebrand F."/>
            <person name="Pallen M.J."/>
        </authorList>
    </citation>
    <scope>NUCLEOTIDE SEQUENCE</scope>
    <source>
        <strain evidence="2">ChiSjej1B19-8411</strain>
    </source>
</reference>
<evidence type="ECO:0000256" key="1">
    <source>
        <dbReference type="SAM" id="MobiDB-lite"/>
    </source>
</evidence>
<reference evidence="2" key="2">
    <citation type="submission" date="2021-04" db="EMBL/GenBank/DDBJ databases">
        <authorList>
            <person name="Gilroy R."/>
        </authorList>
    </citation>
    <scope>NUCLEOTIDE SEQUENCE</scope>
    <source>
        <strain evidence="2">ChiSjej1B19-8411</strain>
    </source>
</reference>
<gene>
    <name evidence="2" type="ORF">IAA45_09595</name>
</gene>
<protein>
    <submittedName>
        <fullName evidence="2">Uncharacterized protein</fullName>
    </submittedName>
</protein>
<feature type="compositionally biased region" description="Basic and acidic residues" evidence="1">
    <location>
        <begin position="135"/>
        <end position="147"/>
    </location>
</feature>
<evidence type="ECO:0000313" key="2">
    <source>
        <dbReference type="EMBL" id="HIX59950.1"/>
    </source>
</evidence>
<comment type="caution">
    <text evidence="2">The sequence shown here is derived from an EMBL/GenBank/DDBJ whole genome shotgun (WGS) entry which is preliminary data.</text>
</comment>
<sequence length="431" mass="49294">MSSYRRFVAYLYEYHGETKKENRGFVKVEARNGNCIMEVHMQCPNLAPDQNCQIYGFVRKQQDLWGTRLGEGKTTSGRVDFRLATRADSLNGNPVGLDDLNGMVILLEGGGFYGTQWDDEPISPLAFRLPGEGTEADRGQDGVVSEREEPDEGVQGRTSGDRKAGEREPGIGESERRERNDRESAEIEWNDRESTEKEWSDGETAEREWGDGKEKERGESGREMQEKEETDGGGEETLPAEDRETERDLAQGEDGGFADMEGEMESLEEHTENPNDISERSADFVRRKEKSGADLTGNREEMGRVDVREPQQETNTFWPFEDGEIIECRKMTPADFRYFPKRVWPMRNNRFLLHGYQQFGYLLLGKLRGTSQYVLGVPGVYEQQERMMANMFGFPHFKSSRLPEFAGMQRGRGGYWYRLIDTPNFHPGNGF</sequence>
<feature type="compositionally biased region" description="Basic and acidic residues" evidence="1">
    <location>
        <begin position="240"/>
        <end position="250"/>
    </location>
</feature>
<evidence type="ECO:0000313" key="3">
    <source>
        <dbReference type="Proteomes" id="UP000886817"/>
    </source>
</evidence>
<proteinExistence type="predicted"/>
<organism evidence="2 3">
    <name type="scientific">Candidatus Blautia gallistercoris</name>
    <dbReference type="NCBI Taxonomy" id="2838490"/>
    <lineage>
        <taxon>Bacteria</taxon>
        <taxon>Bacillati</taxon>
        <taxon>Bacillota</taxon>
        <taxon>Clostridia</taxon>
        <taxon>Lachnospirales</taxon>
        <taxon>Lachnospiraceae</taxon>
        <taxon>Blautia</taxon>
    </lineage>
</organism>
<feature type="compositionally biased region" description="Basic and acidic residues" evidence="1">
    <location>
        <begin position="267"/>
        <end position="303"/>
    </location>
</feature>
<dbReference type="AlphaFoldDB" id="A0A9D2B3N5"/>
<name>A0A9D2B3N5_9FIRM</name>
<accession>A0A9D2B3N5</accession>
<feature type="region of interest" description="Disordered" evidence="1">
    <location>
        <begin position="123"/>
        <end position="303"/>
    </location>
</feature>
<dbReference type="Proteomes" id="UP000886817">
    <property type="component" value="Unassembled WGS sequence"/>
</dbReference>
<feature type="compositionally biased region" description="Basic and acidic residues" evidence="1">
    <location>
        <begin position="159"/>
        <end position="227"/>
    </location>
</feature>